<dbReference type="SUPFAM" id="SSF56349">
    <property type="entry name" value="DNA breaking-rejoining enzymes"/>
    <property type="match status" value="1"/>
</dbReference>
<sequence>MTPLDSTTSCCWEWPIDLTQYDQSPWLSETEQCALVRWDNVRKARAKLPRLYRPLQDVTALRTKQSHLNGCSKAQTLILQEVQRTQQPYWAWSQQAWLELICRPSIHPSARLFITANAYLLCDFHLVHCTGSRFYLSALGRLVFGKELFDRECTRLHQALQNIGYGKLNLQQNFPSILAAVMLENRNPNLESFNVELLERARENYTMQARSIGKLSHGLAAIGVLPKPLRMRHYVSWKEKSSEGIAPEWVDFCHRWRETSTLEPRTRESNYSFILRAGLWLAQSHPDITSPTDWTVETCADFLAALNRLKVGEWQLHSFDYTGRSNLGVPLNANSKRSVLYAMRRFFRDIQHWDWVRLKFNPHYHLATPNSILRLCGPNPRAIDDPFWLKLVWASLNLEPNDKLSDIWYPFEMLRAISVIWTHAGLRQNEIVRLRLGCARIQSDPIMNDETGETIAPGTLCYLDVPAGKTFTAFTKPVSAIVRQFVTDWEAIRPEQSTLIDQKTGERVRFLFQYRGRTIGQNTLNETIIPMLCAKAGLPLEDSIGKITSHRGRASAVTALASVPQGMSLIELMRWSGHRNPKSTLYYIRTKPTRLAGAFAKADQMSHLIEVLIDHTAVVSGAAAKGEPYQYYDLGSSYCANPFWSTCPHRMACAGCDFNIPKDSAKGEALAAKAFLHRYLEEVPLTPDEQQIIKGDLQKLDIMLDKLKNIPTLDGRTPLQIHGNEQH</sequence>
<proteinExistence type="predicted"/>
<gene>
    <name evidence="2" type="ORF">JT25_005490</name>
</gene>
<dbReference type="Proteomes" id="UP000030512">
    <property type="component" value="Chromosome"/>
</dbReference>
<dbReference type="GO" id="GO:0015074">
    <property type="term" value="P:DNA integration"/>
    <property type="evidence" value="ECO:0007669"/>
    <property type="project" value="InterPro"/>
</dbReference>
<dbReference type="InterPro" id="IPR013762">
    <property type="entry name" value="Integrase-like_cat_sf"/>
</dbReference>
<dbReference type="AlphaFoldDB" id="A0A126T1J2"/>
<reference evidence="2 3" key="1">
    <citation type="journal article" date="2015" name="Environ. Microbiol.">
        <title>Methane oxidation coupled to nitrate reduction under hypoxia by the Gammaproteobacterium Methylomonas denitrificans, sp. nov. type strain FJG1.</title>
        <authorList>
            <person name="Kits K.D."/>
            <person name="Klotz M.G."/>
            <person name="Stein L.Y."/>
        </authorList>
    </citation>
    <scope>NUCLEOTIDE SEQUENCE [LARGE SCALE GENOMIC DNA]</scope>
    <source>
        <strain evidence="2 3">FJG1</strain>
    </source>
</reference>
<evidence type="ECO:0000313" key="3">
    <source>
        <dbReference type="Proteomes" id="UP000030512"/>
    </source>
</evidence>
<evidence type="ECO:0000313" key="2">
    <source>
        <dbReference type="EMBL" id="AMK75947.1"/>
    </source>
</evidence>
<keyword evidence="1" id="KW-0233">DNA recombination</keyword>
<dbReference type="InterPro" id="IPR011010">
    <property type="entry name" value="DNA_brk_join_enz"/>
</dbReference>
<accession>A0A126T1J2</accession>
<dbReference type="OrthoDB" id="867651at2"/>
<dbReference type="KEGG" id="mdn:JT25_005490"/>
<keyword evidence="3" id="KW-1185">Reference proteome</keyword>
<protein>
    <submittedName>
        <fullName evidence="2">Integrase</fullName>
    </submittedName>
</protein>
<organism evidence="2 3">
    <name type="scientific">Methylomonas denitrificans</name>
    <dbReference type="NCBI Taxonomy" id="1538553"/>
    <lineage>
        <taxon>Bacteria</taxon>
        <taxon>Pseudomonadati</taxon>
        <taxon>Pseudomonadota</taxon>
        <taxon>Gammaproteobacteria</taxon>
        <taxon>Methylococcales</taxon>
        <taxon>Methylococcaceae</taxon>
        <taxon>Methylomonas</taxon>
    </lineage>
</organism>
<evidence type="ECO:0000256" key="1">
    <source>
        <dbReference type="ARBA" id="ARBA00023172"/>
    </source>
</evidence>
<dbReference type="Gene3D" id="1.10.443.10">
    <property type="entry name" value="Intergrase catalytic core"/>
    <property type="match status" value="1"/>
</dbReference>
<dbReference type="EMBL" id="CP014476">
    <property type="protein sequence ID" value="AMK75947.1"/>
    <property type="molecule type" value="Genomic_DNA"/>
</dbReference>
<dbReference type="GO" id="GO:0006310">
    <property type="term" value="P:DNA recombination"/>
    <property type="evidence" value="ECO:0007669"/>
    <property type="project" value="UniProtKB-KW"/>
</dbReference>
<dbReference type="STRING" id="1538553.JT25_005490"/>
<dbReference type="GO" id="GO:0003677">
    <property type="term" value="F:DNA binding"/>
    <property type="evidence" value="ECO:0007669"/>
    <property type="project" value="InterPro"/>
</dbReference>
<name>A0A126T1J2_9GAMM</name>